<reference evidence="1 2" key="1">
    <citation type="journal article" date="2018" name="Gigascience">
        <title>Genomes of trombidid mites reveal novel predicted allergens and laterally-transferred genes associated with secondary metabolism.</title>
        <authorList>
            <person name="Dong X."/>
            <person name="Chaisiri K."/>
            <person name="Xia D."/>
            <person name="Armstrong S.D."/>
            <person name="Fang Y."/>
            <person name="Donnelly M.J."/>
            <person name="Kadowaki T."/>
            <person name="McGarry J.W."/>
            <person name="Darby A.C."/>
            <person name="Makepeace B.L."/>
        </authorList>
    </citation>
    <scope>NUCLEOTIDE SEQUENCE [LARGE SCALE GENOMIC DNA]</scope>
    <source>
        <strain evidence="1">UoL-WK</strain>
    </source>
</reference>
<dbReference type="Pfam" id="PF15907">
    <property type="entry name" value="Itfg2"/>
    <property type="match status" value="1"/>
</dbReference>
<gene>
    <name evidence="1" type="ORF">B4U79_06342</name>
</gene>
<dbReference type="OrthoDB" id="9996127at2759"/>
<evidence type="ECO:0000313" key="1">
    <source>
        <dbReference type="EMBL" id="RWS09632.1"/>
    </source>
</evidence>
<dbReference type="Proteomes" id="UP000285301">
    <property type="component" value="Unassembled WGS sequence"/>
</dbReference>
<protein>
    <submittedName>
        <fullName evidence="1">Integrin-alpha FG-GAP repeat-containing protein 2-like protein</fullName>
    </submittedName>
</protein>
<dbReference type="PANTHER" id="PTHR16317">
    <property type="entry name" value="INTEGRIN ALPHA REPEAT DOMAIN-CONTAINING"/>
    <property type="match status" value="1"/>
</dbReference>
<name>A0A443R2X2_9ACAR</name>
<dbReference type="AlphaFoldDB" id="A0A443R2X2"/>
<proteinExistence type="predicted"/>
<dbReference type="Gene3D" id="2.130.10.10">
    <property type="entry name" value="YVTN repeat-like/Quinoprotein amine dehydrogenase"/>
    <property type="match status" value="1"/>
</dbReference>
<accession>A0A443R2X2</accession>
<dbReference type="GO" id="GO:0007229">
    <property type="term" value="P:integrin-mediated signaling pathway"/>
    <property type="evidence" value="ECO:0007669"/>
    <property type="project" value="UniProtKB-KW"/>
</dbReference>
<dbReference type="SUPFAM" id="SSF50978">
    <property type="entry name" value="WD40 repeat-like"/>
    <property type="match status" value="1"/>
</dbReference>
<dbReference type="InterPro" id="IPR015943">
    <property type="entry name" value="WD40/YVTN_repeat-like_dom_sf"/>
</dbReference>
<organism evidence="1 2">
    <name type="scientific">Dinothrombium tinctorium</name>
    <dbReference type="NCBI Taxonomy" id="1965070"/>
    <lineage>
        <taxon>Eukaryota</taxon>
        <taxon>Metazoa</taxon>
        <taxon>Ecdysozoa</taxon>
        <taxon>Arthropoda</taxon>
        <taxon>Chelicerata</taxon>
        <taxon>Arachnida</taxon>
        <taxon>Acari</taxon>
        <taxon>Acariformes</taxon>
        <taxon>Trombidiformes</taxon>
        <taxon>Prostigmata</taxon>
        <taxon>Anystina</taxon>
        <taxon>Parasitengona</taxon>
        <taxon>Trombidioidea</taxon>
        <taxon>Trombidiidae</taxon>
        <taxon>Dinothrombium</taxon>
    </lineage>
</organism>
<dbReference type="EMBL" id="NCKU01002416">
    <property type="protein sequence ID" value="RWS09632.1"/>
    <property type="molecule type" value="Genomic_DNA"/>
</dbReference>
<evidence type="ECO:0000313" key="2">
    <source>
        <dbReference type="Proteomes" id="UP000285301"/>
    </source>
</evidence>
<dbReference type="InterPro" id="IPR036322">
    <property type="entry name" value="WD40_repeat_dom_sf"/>
</dbReference>
<dbReference type="PANTHER" id="PTHR16317:SF1">
    <property type="entry name" value="KICSTOR COMPLEX PROTEIN ITFG2"/>
    <property type="match status" value="1"/>
</dbReference>
<keyword evidence="1" id="KW-0401">Integrin</keyword>
<dbReference type="GO" id="GO:0032006">
    <property type="term" value="P:regulation of TOR signaling"/>
    <property type="evidence" value="ECO:0007669"/>
    <property type="project" value="TreeGrafter"/>
</dbReference>
<sequence length="448" mass="50214">MKCISLVDRIKFEFEGNIHKNAIAFGDVDNDSCNELVVGNLAGALSIFKGMQSKPWAFAQNLGMISSVIVGDIMNINKNMVVSISTEGSLYLFNVSENLNYRLELIKLGRTKSPSVVSCGEEATEYLKSGKTNDTLLLKAFHNQRLPANTKTSLLADIDNDGNVELVVGLTDRVVRTYRWVKLNEMGGKLIGIHKWEFADQIGTISLNPNSNDGGVNIIVSQPGGTYAKLECWGKRKLKTDKPNEETFTIEVHSEDYGENGEEKVSNLTPFYYELDSAKMRNRNISTEIVGGIYGLNRNNEETKSLLAIGTVDGTLMLVDESEILWSLQVDHQVFALAKLDVIEPDKEELIACAWDGQTYIVNRDRCTVRFEFDEPVSAFIAGHYTVNPEKRPDTVPCLVYATFSNAIHLFYNVKLRSTISKTYGLEKFCSELLYDFPDFVEENEEDK</sequence>
<keyword evidence="2" id="KW-1185">Reference proteome</keyword>
<comment type="caution">
    <text evidence="1">The sequence shown here is derived from an EMBL/GenBank/DDBJ whole genome shotgun (WGS) entry which is preliminary data.</text>
</comment>
<dbReference type="STRING" id="1965070.A0A443R2X2"/>
<dbReference type="InterPro" id="IPR031793">
    <property type="entry name" value="KICSTOR_ITFG2"/>
</dbReference>